<accession>A0A5C2S4Z9</accession>
<feature type="compositionally biased region" description="Polar residues" evidence="1">
    <location>
        <begin position="79"/>
        <end position="90"/>
    </location>
</feature>
<evidence type="ECO:0000256" key="1">
    <source>
        <dbReference type="SAM" id="MobiDB-lite"/>
    </source>
</evidence>
<dbReference type="AlphaFoldDB" id="A0A5C2S4Z9"/>
<keyword evidence="3" id="KW-1185">Reference proteome</keyword>
<protein>
    <submittedName>
        <fullName evidence="2">Uncharacterized protein</fullName>
    </submittedName>
</protein>
<evidence type="ECO:0000313" key="3">
    <source>
        <dbReference type="Proteomes" id="UP000313359"/>
    </source>
</evidence>
<feature type="region of interest" description="Disordered" evidence="1">
    <location>
        <begin position="72"/>
        <end position="111"/>
    </location>
</feature>
<proteinExistence type="predicted"/>
<organism evidence="2 3">
    <name type="scientific">Lentinus tigrinus ALCF2SS1-6</name>
    <dbReference type="NCBI Taxonomy" id="1328759"/>
    <lineage>
        <taxon>Eukaryota</taxon>
        <taxon>Fungi</taxon>
        <taxon>Dikarya</taxon>
        <taxon>Basidiomycota</taxon>
        <taxon>Agaricomycotina</taxon>
        <taxon>Agaricomycetes</taxon>
        <taxon>Polyporales</taxon>
        <taxon>Polyporaceae</taxon>
        <taxon>Lentinus</taxon>
    </lineage>
</organism>
<dbReference type="Proteomes" id="UP000313359">
    <property type="component" value="Unassembled WGS sequence"/>
</dbReference>
<evidence type="ECO:0000313" key="2">
    <source>
        <dbReference type="EMBL" id="RPD58630.1"/>
    </source>
</evidence>
<reference evidence="2" key="1">
    <citation type="journal article" date="2018" name="Genome Biol. Evol.">
        <title>Genomics and development of Lentinus tigrinus, a white-rot wood-decaying mushroom with dimorphic fruiting bodies.</title>
        <authorList>
            <person name="Wu B."/>
            <person name="Xu Z."/>
            <person name="Knudson A."/>
            <person name="Carlson A."/>
            <person name="Chen N."/>
            <person name="Kovaka S."/>
            <person name="LaButti K."/>
            <person name="Lipzen A."/>
            <person name="Pennachio C."/>
            <person name="Riley R."/>
            <person name="Schakwitz W."/>
            <person name="Umezawa K."/>
            <person name="Ohm R.A."/>
            <person name="Grigoriev I.V."/>
            <person name="Nagy L.G."/>
            <person name="Gibbons J."/>
            <person name="Hibbett D."/>
        </authorList>
    </citation>
    <scope>NUCLEOTIDE SEQUENCE [LARGE SCALE GENOMIC DNA]</scope>
    <source>
        <strain evidence="2">ALCF2SS1-6</strain>
    </source>
</reference>
<dbReference type="EMBL" id="ML122274">
    <property type="protein sequence ID" value="RPD58630.1"/>
    <property type="molecule type" value="Genomic_DNA"/>
</dbReference>
<name>A0A5C2S4Z9_9APHY</name>
<feature type="region of interest" description="Disordered" evidence="1">
    <location>
        <begin position="324"/>
        <end position="347"/>
    </location>
</feature>
<gene>
    <name evidence="2" type="ORF">L227DRAFT_564700</name>
</gene>
<sequence>MPMGSSGLAENTYRRSSRRSITKWLRRGILDVKRPNHYSCGTSRGRSLGPDVGLRLCMAAWSKRTQSCQDHAATHHLDSSVSHTGNSLSLLPQPEQERSREPLRGQNGSRPKFLSVDMAARYHISRTPHPRPVIPLGAGSSDSGYDGQLPYSNCSLPLACARANVNLHLVREAYSSSVAPDTGIVHFPVPVLVLVVHNARRAHMHHRHSARTTRKAQELHHLIACALPLQFVLCEIHRPHTSRSSASRAHLAILSILRGDRRIHKTLSPQRPRAASGNAHPCMNHGTSAAQASRLIIAYSQYWHPALRPEQELEEVAHSSTRRRGREIWTTPPPHFVAPSRMAPKPRFPATRANAVPTRCARCARRAHMPPRVRSDELANRRTVTRGGTKGGPEYRAVCTAATGCTQLAATETLQTSNPPLLRKAQRTLPPSRKYRNVPDGLGLAPAKPIAPGRAHCIPATAQSAHA</sequence>